<protein>
    <recommendedName>
        <fullName evidence="5">Cadherin domain-containing protein</fullName>
    </recommendedName>
</protein>
<evidence type="ECO:0000256" key="2">
    <source>
        <dbReference type="SAM" id="Phobius"/>
    </source>
</evidence>
<evidence type="ECO:0008006" key="5">
    <source>
        <dbReference type="Google" id="ProtNLM"/>
    </source>
</evidence>
<dbReference type="GO" id="GO:0005509">
    <property type="term" value="F:calcium ion binding"/>
    <property type="evidence" value="ECO:0007669"/>
    <property type="project" value="InterPro"/>
</dbReference>
<dbReference type="Gene3D" id="2.60.40.60">
    <property type="entry name" value="Cadherins"/>
    <property type="match status" value="1"/>
</dbReference>
<dbReference type="EMBL" id="LR904592">
    <property type="protein sequence ID" value="CAD7252949.1"/>
    <property type="molecule type" value="Genomic_DNA"/>
</dbReference>
<proteinExistence type="predicted"/>
<dbReference type="SUPFAM" id="SSF49313">
    <property type="entry name" value="Cadherin-like"/>
    <property type="match status" value="1"/>
</dbReference>
<organism evidence="3">
    <name type="scientific">Darwinula stevensoni</name>
    <dbReference type="NCBI Taxonomy" id="69355"/>
    <lineage>
        <taxon>Eukaryota</taxon>
        <taxon>Metazoa</taxon>
        <taxon>Ecdysozoa</taxon>
        <taxon>Arthropoda</taxon>
        <taxon>Crustacea</taxon>
        <taxon>Oligostraca</taxon>
        <taxon>Ostracoda</taxon>
        <taxon>Podocopa</taxon>
        <taxon>Podocopida</taxon>
        <taxon>Darwinulocopina</taxon>
        <taxon>Darwinuloidea</taxon>
        <taxon>Darwinulidae</taxon>
        <taxon>Darwinula</taxon>
    </lineage>
</organism>
<feature type="non-terminal residue" evidence="3">
    <location>
        <position position="1"/>
    </location>
</feature>
<feature type="region of interest" description="Disordered" evidence="1">
    <location>
        <begin position="301"/>
        <end position="350"/>
    </location>
</feature>
<evidence type="ECO:0000313" key="3">
    <source>
        <dbReference type="EMBL" id="CAD7252949.1"/>
    </source>
</evidence>
<dbReference type="OrthoDB" id="6374040at2759"/>
<keyword evidence="2" id="KW-1133">Transmembrane helix</keyword>
<dbReference type="EMBL" id="CAJPEV010005075">
    <property type="protein sequence ID" value="CAG0902713.1"/>
    <property type="molecule type" value="Genomic_DNA"/>
</dbReference>
<feature type="region of interest" description="Disordered" evidence="1">
    <location>
        <begin position="42"/>
        <end position="61"/>
    </location>
</feature>
<dbReference type="InterPro" id="IPR015919">
    <property type="entry name" value="Cadherin-like_sf"/>
</dbReference>
<feature type="compositionally biased region" description="Acidic residues" evidence="1">
    <location>
        <begin position="334"/>
        <end position="343"/>
    </location>
</feature>
<keyword evidence="2" id="KW-0472">Membrane</keyword>
<name>A0A7R9AF35_9CRUS</name>
<feature type="transmembrane region" description="Helical" evidence="2">
    <location>
        <begin position="260"/>
        <end position="283"/>
    </location>
</feature>
<keyword evidence="4" id="KW-1185">Reference proteome</keyword>
<dbReference type="AlphaFoldDB" id="A0A7R9AF35"/>
<evidence type="ECO:0000256" key="1">
    <source>
        <dbReference type="SAM" id="MobiDB-lite"/>
    </source>
</evidence>
<accession>A0A7R9AF35</accession>
<dbReference type="GO" id="GO:0016020">
    <property type="term" value="C:membrane"/>
    <property type="evidence" value="ECO:0007669"/>
    <property type="project" value="InterPro"/>
</dbReference>
<gene>
    <name evidence="3" type="ORF">DSTB1V02_LOCUS12700</name>
</gene>
<reference evidence="3" key="1">
    <citation type="submission" date="2020-11" db="EMBL/GenBank/DDBJ databases">
        <authorList>
            <person name="Tran Van P."/>
        </authorList>
    </citation>
    <scope>NUCLEOTIDE SEQUENCE</scope>
</reference>
<dbReference type="CDD" id="cd11304">
    <property type="entry name" value="Cadherin_repeat"/>
    <property type="match status" value="1"/>
</dbReference>
<dbReference type="Proteomes" id="UP000677054">
    <property type="component" value="Unassembled WGS sequence"/>
</dbReference>
<keyword evidence="2" id="KW-0812">Transmembrane</keyword>
<evidence type="ECO:0000313" key="4">
    <source>
        <dbReference type="Proteomes" id="UP000677054"/>
    </source>
</evidence>
<sequence length="375" mass="39896">MQGELQSATTTVTVSVKNEDDDPFVFQYSFYSVSLKPGQAPGKLDVNPASVNATSRDPGEPRYRLEPQNVPSASDYFSLDLGTGELSLTKELDGSVDESVLFLVKVSLFQGPSVAEGKWHKALWFQGGEGTREGVASLVVYLPDEKPTEDVEFEFESYSFDVGPVSAGGEVARINVTCGGCDYQVSIQGPDKDIFAFDKGTGTLSAREDLLAEEAYTVELRADTIDDVDIARVEVRVTSDGGSGGGGSGEEASGEGGSNVAAIVLGVLLGILILGGGGGFLYFRKKKKAVEKPFSQVQDSLRNMKGANAMEKGSVAESREDSIHSNEGFTGDETASEQEGSDDTSEKEVKVATLYPSIGEAKFEEVPLETVEESV</sequence>